<dbReference type="OrthoDB" id="1955171at2"/>
<evidence type="ECO:0000313" key="1">
    <source>
        <dbReference type="EMBL" id="RIE02146.1"/>
    </source>
</evidence>
<accession>A0A398CG14</accession>
<sequence length="75" mass="8627">MYNRKKISEELPQEETLIWSCVSESCKGWIRDNFAFDTVPTCPLCKSAMEKTTRMLPQLENHGHNQKSPTNGVKI</sequence>
<gene>
    <name evidence="1" type="ORF">D3H35_15445</name>
</gene>
<name>A0A398CG14_9BACL</name>
<comment type="caution">
    <text evidence="1">The sequence shown here is derived from an EMBL/GenBank/DDBJ whole genome shotgun (WGS) entry which is preliminary data.</text>
</comment>
<dbReference type="Proteomes" id="UP000266340">
    <property type="component" value="Unassembled WGS sequence"/>
</dbReference>
<organism evidence="1 2">
    <name type="scientific">Cohnella faecalis</name>
    <dbReference type="NCBI Taxonomy" id="2315694"/>
    <lineage>
        <taxon>Bacteria</taxon>
        <taxon>Bacillati</taxon>
        <taxon>Bacillota</taxon>
        <taxon>Bacilli</taxon>
        <taxon>Bacillales</taxon>
        <taxon>Paenibacillaceae</taxon>
        <taxon>Cohnella</taxon>
    </lineage>
</organism>
<proteinExistence type="predicted"/>
<evidence type="ECO:0000313" key="2">
    <source>
        <dbReference type="Proteomes" id="UP000266340"/>
    </source>
</evidence>
<dbReference type="RefSeq" id="WP_119150185.1">
    <property type="nucleotide sequence ID" value="NZ_JBHSOV010000009.1"/>
</dbReference>
<reference evidence="1 2" key="1">
    <citation type="submission" date="2018-09" db="EMBL/GenBank/DDBJ databases">
        <title>Cohnella cavernae sp. nov., isolated from a karst cave.</title>
        <authorList>
            <person name="Zhu H."/>
        </authorList>
    </citation>
    <scope>NUCLEOTIDE SEQUENCE [LARGE SCALE GENOMIC DNA]</scope>
    <source>
        <strain evidence="1 2">K2E09-144</strain>
    </source>
</reference>
<protein>
    <submittedName>
        <fullName evidence="1">Cold-shock protein</fullName>
    </submittedName>
</protein>
<dbReference type="InterPro" id="IPR025916">
    <property type="entry name" value="YdjO"/>
</dbReference>
<dbReference type="AlphaFoldDB" id="A0A398CG14"/>
<dbReference type="Pfam" id="PF14169">
    <property type="entry name" value="YdjO"/>
    <property type="match status" value="1"/>
</dbReference>
<dbReference type="EMBL" id="QXJM01000039">
    <property type="protein sequence ID" value="RIE02146.1"/>
    <property type="molecule type" value="Genomic_DNA"/>
</dbReference>
<keyword evidence="2" id="KW-1185">Reference proteome</keyword>